<feature type="compositionally biased region" description="Low complexity" evidence="1">
    <location>
        <begin position="67"/>
        <end position="87"/>
    </location>
</feature>
<protein>
    <recommendedName>
        <fullName evidence="4">Lipoprotein</fullName>
    </recommendedName>
</protein>
<name>A0ABW7PNW3_9ACTN</name>
<evidence type="ECO:0000313" key="3">
    <source>
        <dbReference type="Proteomes" id="UP001610631"/>
    </source>
</evidence>
<keyword evidence="3" id="KW-1185">Reference proteome</keyword>
<reference evidence="2 3" key="1">
    <citation type="submission" date="2024-03" db="EMBL/GenBank/DDBJ databases">
        <title>Whole genome sequencing of Streptomyces racemochromogenes, to identify antimicrobial biosynthetic gene clusters.</title>
        <authorList>
            <person name="Suryawanshi P."/>
            <person name="Krishnaraj P.U."/>
            <person name="Arun Y.P."/>
            <person name="Suryawanshi M.P."/>
            <person name="Rakshit O."/>
        </authorList>
    </citation>
    <scope>NUCLEOTIDE SEQUENCE [LARGE SCALE GENOMIC DNA]</scope>
    <source>
        <strain evidence="2 3">AUDT626</strain>
    </source>
</reference>
<proteinExistence type="predicted"/>
<comment type="caution">
    <text evidence="2">The sequence shown here is derived from an EMBL/GenBank/DDBJ whole genome shotgun (WGS) entry which is preliminary data.</text>
</comment>
<evidence type="ECO:0008006" key="4">
    <source>
        <dbReference type="Google" id="ProtNLM"/>
    </source>
</evidence>
<gene>
    <name evidence="2" type="ORF">WDV06_34200</name>
</gene>
<dbReference type="PROSITE" id="PS51257">
    <property type="entry name" value="PROKAR_LIPOPROTEIN"/>
    <property type="match status" value="1"/>
</dbReference>
<dbReference type="RefSeq" id="WP_395513720.1">
    <property type="nucleotide sequence ID" value="NZ_JBBDHD010000182.1"/>
</dbReference>
<sequence>MPSRSSLPLWVPVLLLAAGCVTVRPPAPAEAPRQEPAASRTAWTPRPPATEGLPLGPVPEPREAPPAEEAAPAGAPETRTGGPRTRPGAPPRSDDRPPRRVSPARTAHRAPAAKPRARKPVHEGPRPAPPRSYDMSALCEAAKGRVDPAIVALCH</sequence>
<evidence type="ECO:0000313" key="2">
    <source>
        <dbReference type="EMBL" id="MFH7600114.1"/>
    </source>
</evidence>
<dbReference type="Proteomes" id="UP001610631">
    <property type="component" value="Unassembled WGS sequence"/>
</dbReference>
<dbReference type="EMBL" id="JBBDHD010000182">
    <property type="protein sequence ID" value="MFH7600114.1"/>
    <property type="molecule type" value="Genomic_DNA"/>
</dbReference>
<feature type="region of interest" description="Disordered" evidence="1">
    <location>
        <begin position="25"/>
        <end position="133"/>
    </location>
</feature>
<accession>A0ABW7PNW3</accession>
<feature type="compositionally biased region" description="Low complexity" evidence="1">
    <location>
        <begin position="101"/>
        <end position="114"/>
    </location>
</feature>
<organism evidence="2 3">
    <name type="scientific">Streptomyces racemochromogenes</name>
    <dbReference type="NCBI Taxonomy" id="67353"/>
    <lineage>
        <taxon>Bacteria</taxon>
        <taxon>Bacillati</taxon>
        <taxon>Actinomycetota</taxon>
        <taxon>Actinomycetes</taxon>
        <taxon>Kitasatosporales</taxon>
        <taxon>Streptomycetaceae</taxon>
        <taxon>Streptomyces</taxon>
    </lineage>
</organism>
<evidence type="ECO:0000256" key="1">
    <source>
        <dbReference type="SAM" id="MobiDB-lite"/>
    </source>
</evidence>